<dbReference type="GO" id="GO:0031122">
    <property type="term" value="P:cytoplasmic microtubule organization"/>
    <property type="evidence" value="ECO:0007669"/>
    <property type="project" value="InterPro"/>
</dbReference>
<proteinExistence type="predicted"/>
<protein>
    <submittedName>
        <fullName evidence="3">Uncharacterized protein</fullName>
    </submittedName>
</protein>
<dbReference type="Pfam" id="PF15352">
    <property type="entry name" value="K1377"/>
    <property type="match status" value="1"/>
</dbReference>
<feature type="region of interest" description="Disordered" evidence="2">
    <location>
        <begin position="113"/>
        <end position="176"/>
    </location>
</feature>
<feature type="compositionally biased region" description="Basic and acidic residues" evidence="2">
    <location>
        <begin position="54"/>
        <end position="84"/>
    </location>
</feature>
<dbReference type="GO" id="GO:0005813">
    <property type="term" value="C:centrosome"/>
    <property type="evidence" value="ECO:0007669"/>
    <property type="project" value="InterPro"/>
</dbReference>
<name>A0AAN8J605_PATCE</name>
<gene>
    <name evidence="3" type="ORF">SNE40_018735</name>
</gene>
<feature type="compositionally biased region" description="Basic and acidic residues" evidence="2">
    <location>
        <begin position="222"/>
        <end position="242"/>
    </location>
</feature>
<evidence type="ECO:0000313" key="3">
    <source>
        <dbReference type="EMBL" id="KAK6170320.1"/>
    </source>
</evidence>
<keyword evidence="1" id="KW-0175">Coiled coil</keyword>
<feature type="compositionally biased region" description="Polar residues" evidence="2">
    <location>
        <begin position="119"/>
        <end position="135"/>
    </location>
</feature>
<feature type="compositionally biased region" description="Basic residues" evidence="2">
    <location>
        <begin position="44"/>
        <end position="53"/>
    </location>
</feature>
<organism evidence="3 4">
    <name type="scientific">Patella caerulea</name>
    <name type="common">Rayed Mediterranean limpet</name>
    <dbReference type="NCBI Taxonomy" id="87958"/>
    <lineage>
        <taxon>Eukaryota</taxon>
        <taxon>Metazoa</taxon>
        <taxon>Spiralia</taxon>
        <taxon>Lophotrochozoa</taxon>
        <taxon>Mollusca</taxon>
        <taxon>Gastropoda</taxon>
        <taxon>Patellogastropoda</taxon>
        <taxon>Patelloidea</taxon>
        <taxon>Patellidae</taxon>
        <taxon>Patella</taxon>
    </lineage>
</organism>
<feature type="coiled-coil region" evidence="1">
    <location>
        <begin position="181"/>
        <end position="208"/>
    </location>
</feature>
<dbReference type="GO" id="GO:0030496">
    <property type="term" value="C:midbody"/>
    <property type="evidence" value="ECO:0007669"/>
    <property type="project" value="TreeGrafter"/>
</dbReference>
<dbReference type="GO" id="GO:0097546">
    <property type="term" value="C:ciliary base"/>
    <property type="evidence" value="ECO:0007669"/>
    <property type="project" value="InterPro"/>
</dbReference>
<feature type="compositionally biased region" description="Polar residues" evidence="2">
    <location>
        <begin position="159"/>
        <end position="171"/>
    </location>
</feature>
<feature type="compositionally biased region" description="Low complexity" evidence="2">
    <location>
        <begin position="493"/>
        <end position="502"/>
    </location>
</feature>
<feature type="compositionally biased region" description="Polar residues" evidence="2">
    <location>
        <begin position="1037"/>
        <end position="1064"/>
    </location>
</feature>
<dbReference type="Proteomes" id="UP001347796">
    <property type="component" value="Unassembled WGS sequence"/>
</dbReference>
<dbReference type="EMBL" id="JAZGQO010000014">
    <property type="protein sequence ID" value="KAK6170320.1"/>
    <property type="molecule type" value="Genomic_DNA"/>
</dbReference>
<dbReference type="GO" id="GO:1905515">
    <property type="term" value="P:non-motile cilium assembly"/>
    <property type="evidence" value="ECO:0007669"/>
    <property type="project" value="InterPro"/>
</dbReference>
<dbReference type="GO" id="GO:0007052">
    <property type="term" value="P:mitotic spindle organization"/>
    <property type="evidence" value="ECO:0007669"/>
    <property type="project" value="InterPro"/>
</dbReference>
<feature type="compositionally biased region" description="Basic residues" evidence="2">
    <location>
        <begin position="1067"/>
        <end position="1078"/>
    </location>
</feature>
<feature type="region of interest" description="Disordered" evidence="2">
    <location>
        <begin position="483"/>
        <end position="502"/>
    </location>
</feature>
<feature type="region of interest" description="Disordered" evidence="2">
    <location>
        <begin position="557"/>
        <end position="580"/>
    </location>
</feature>
<feature type="region of interest" description="Disordered" evidence="2">
    <location>
        <begin position="1037"/>
        <end position="1083"/>
    </location>
</feature>
<keyword evidence="4" id="KW-1185">Reference proteome</keyword>
<reference evidence="3 4" key="1">
    <citation type="submission" date="2024-01" db="EMBL/GenBank/DDBJ databases">
        <title>The genome of the rayed Mediterranean limpet Patella caerulea (Linnaeus, 1758).</title>
        <authorList>
            <person name="Anh-Thu Weber A."/>
            <person name="Halstead-Nussloch G."/>
        </authorList>
    </citation>
    <scope>NUCLEOTIDE SEQUENCE [LARGE SCALE GENOMIC DNA]</scope>
    <source>
        <strain evidence="3">AATW-2023a</strain>
        <tissue evidence="3">Whole specimen</tissue>
    </source>
</reference>
<feature type="region of interest" description="Disordered" evidence="2">
    <location>
        <begin position="681"/>
        <end position="701"/>
    </location>
</feature>
<sequence>MLAGAYSKQYQTLEKEHLENLKSTTYNVKIDVLARAKKLSHETNKRRKAQAAKRKNEALREEKRRQEILAKRHEEQKSATERFQRSHVSHSRPTSSKSYKYSASAIEDALKLVRGSPPISRQNNYTQHGGRTSSPLPAGNYPSDPLSRPYFNKHKSHQLRPSSPSSQTQAQEHAEMMDKSLRNWNDSKSLFEQQLEEHQQLLLDQQQRSLYEFNEAISNEIARDSKINGTEEREESPMRRSESLSSVDSLEDSLNVRNKQQVVEEDQNLLAHNLIYPVALSGGVKGGFYLETNHAHQTPSKSEIRVVSPRSTVPLSYSDLTVHNKVPETTLSYLSQPNSGIGTVPISNNGVKPVFVLSGNMLQANVTAINNPHQHSPDVNDGRPSAHVKTWVEPQKTEAVTYNTPANVSKGDYNNKIASTISTATTYNITPPQVKPRTVFNTNSANNVNDTCTTSGTHSYVSTTSISRVYSDPVSQYYKNTDTNVTNSKLPNPSATSVVSTPVKTKTVDSVSNGTNHMSSGDGNNGNKNISGSILAGTLNLVEGKLSSTNDDKVKVQSKFPGTCTPQREVPPNSRTANNNTTNVITRADSTENIVGILKKSPSTNSMRDSLEVARIHRQMSEEMKNRPKSGKKSVRFADLSDNTEDDILISSFSHHGTHMEIDLKKPKARASSARYVSKMAKVPPSAAKPPRAVSAGTKRAVTSEITKPKAVAHIIQSHEPPQTEQAEIYYKNLQAELEKKVTLVNNNFMGKVVTTQQSPQYTTNGNLSTQAVTNKYQTNGTKAVHLKMTDATKQTTLPKNSASPPQASNVHYGQPVYDENGLRIDRTPTDDEINQLWETVRTCLHPSDEERSNCSQAQSDSVLLGRQAAQISSKVIDGGALGSVGPTTRVGSAYQPRTATKMYQARQTNQGTSNGYLKKYGLLQQRRQQEKINSKINTTKTNNFMPQIAQSNTSPTKKDDVSDSMAVFMMAEQLTNNRSIPESQIHHAMDDLQLRQNIANSNNNKVPSALSIEEQQLIESLDRLNEKLKTAENKHPQVNHTTGHQVSHQAANISSNSNQQTTPGFRGRRPISNHQRRHTDGVRTDYLLRAASAYIPRQYR</sequence>
<feature type="region of interest" description="Disordered" evidence="2">
    <location>
        <begin position="38"/>
        <end position="101"/>
    </location>
</feature>
<feature type="region of interest" description="Disordered" evidence="2">
    <location>
        <begin position="222"/>
        <end position="252"/>
    </location>
</feature>
<dbReference type="InterPro" id="IPR028257">
    <property type="entry name" value="CEP126"/>
</dbReference>
<evidence type="ECO:0000256" key="1">
    <source>
        <dbReference type="SAM" id="Coils"/>
    </source>
</evidence>
<accession>A0AAN8J605</accession>
<evidence type="ECO:0000256" key="2">
    <source>
        <dbReference type="SAM" id="MobiDB-lite"/>
    </source>
</evidence>
<dbReference type="PANTHER" id="PTHR31191:SF4">
    <property type="entry name" value="CENTROSOMAL PROTEIN OF 126 KDA"/>
    <property type="match status" value="1"/>
</dbReference>
<comment type="caution">
    <text evidence="3">The sequence shown here is derived from an EMBL/GenBank/DDBJ whole genome shotgun (WGS) entry which is preliminary data.</text>
</comment>
<evidence type="ECO:0000313" key="4">
    <source>
        <dbReference type="Proteomes" id="UP001347796"/>
    </source>
</evidence>
<dbReference type="AlphaFoldDB" id="A0AAN8J605"/>
<dbReference type="PANTHER" id="PTHR31191">
    <property type="entry name" value="CENTROSOMAL PROTEIN CEP126"/>
    <property type="match status" value="1"/>
</dbReference>